<dbReference type="Gene3D" id="1.20.1250.20">
    <property type="entry name" value="MFS general substrate transporter like domains"/>
    <property type="match status" value="1"/>
</dbReference>
<evidence type="ECO:0000256" key="3">
    <source>
        <dbReference type="ARBA" id="ARBA00022692"/>
    </source>
</evidence>
<dbReference type="InterPro" id="IPR018456">
    <property type="entry name" value="PTR2_symporter_CS"/>
</dbReference>
<comment type="subcellular location">
    <subcellularLocation>
        <location evidence="1 6">Membrane</location>
        <topology evidence="1 6">Multi-pass membrane protein</topology>
    </subcellularLocation>
</comment>
<dbReference type="GO" id="GO:0016020">
    <property type="term" value="C:membrane"/>
    <property type="evidence" value="ECO:0007669"/>
    <property type="project" value="UniProtKB-SubCell"/>
</dbReference>
<dbReference type="Pfam" id="PF00854">
    <property type="entry name" value="PTR2"/>
    <property type="match status" value="1"/>
</dbReference>
<evidence type="ECO:0000256" key="2">
    <source>
        <dbReference type="ARBA" id="ARBA00005982"/>
    </source>
</evidence>
<sequence length="416" mass="44989">MAPQDDMTVVELEEHFGEKKGGDLDAPVPGRKTRVTAACSCILGNEICERLAYYGLQTNMGLYLKQYMGYPADTASQLLQAWKGTVYLTPLLGAFLADSYLGRHVARCATGGGRTLPGPKGEYLIGMGGVTAVNLIPSMRPNYQAAPASGDFGPTRGMFWAFLYLVALGSGGIKPCVSSFGGDQVRGAGQAKFREDSKRERGWRSSFFNWFYFAINIGSLVATLVVVPVQESKGYGIGFGIPTAAMGAAILVFVFGALIKIYTFVPPEGSPFFRIWKVLRGAWINRKLTAPADVAELYEPAAGEKSNVKFRMAHTKRMAALDKAAIRSPAAGAAAAGGRRGYQVSLTEVEETKSFMSLMPVFLTVIIWQMAYDPIFSLLPYPGDVMDRRLGNSNFKIPASSISFANTFGVLLTIPL</sequence>
<dbReference type="EMBL" id="KK101453">
    <property type="protein sequence ID" value="KIZ00828.1"/>
    <property type="molecule type" value="Genomic_DNA"/>
</dbReference>
<feature type="transmembrane region" description="Helical" evidence="7">
    <location>
        <begin position="235"/>
        <end position="259"/>
    </location>
</feature>
<feature type="non-terminal residue" evidence="8">
    <location>
        <position position="416"/>
    </location>
</feature>
<dbReference type="SUPFAM" id="SSF103473">
    <property type="entry name" value="MFS general substrate transporter"/>
    <property type="match status" value="1"/>
</dbReference>
<evidence type="ECO:0000313" key="9">
    <source>
        <dbReference type="Proteomes" id="UP000054498"/>
    </source>
</evidence>
<keyword evidence="6" id="KW-0813">Transport</keyword>
<dbReference type="Proteomes" id="UP000054498">
    <property type="component" value="Unassembled WGS sequence"/>
</dbReference>
<proteinExistence type="inferred from homology"/>
<dbReference type="InterPro" id="IPR036259">
    <property type="entry name" value="MFS_trans_sf"/>
</dbReference>
<comment type="similarity">
    <text evidence="2 6">Belongs to the major facilitator superfamily. Proton-dependent oligopeptide transporter (POT/PTR) (TC 2.A.17) family.</text>
</comment>
<feature type="transmembrane region" description="Helical" evidence="7">
    <location>
        <begin position="207"/>
        <end position="229"/>
    </location>
</feature>
<dbReference type="InterPro" id="IPR000109">
    <property type="entry name" value="POT_fam"/>
</dbReference>
<organism evidence="8 9">
    <name type="scientific">Monoraphidium neglectum</name>
    <dbReference type="NCBI Taxonomy" id="145388"/>
    <lineage>
        <taxon>Eukaryota</taxon>
        <taxon>Viridiplantae</taxon>
        <taxon>Chlorophyta</taxon>
        <taxon>core chlorophytes</taxon>
        <taxon>Chlorophyceae</taxon>
        <taxon>CS clade</taxon>
        <taxon>Sphaeropleales</taxon>
        <taxon>Selenastraceae</taxon>
        <taxon>Monoraphidium</taxon>
    </lineage>
</organism>
<dbReference type="RefSeq" id="XP_013899847.1">
    <property type="nucleotide sequence ID" value="XM_014044393.1"/>
</dbReference>
<dbReference type="GO" id="GO:0022857">
    <property type="term" value="F:transmembrane transporter activity"/>
    <property type="evidence" value="ECO:0007669"/>
    <property type="project" value="InterPro"/>
</dbReference>
<reference evidence="8 9" key="1">
    <citation type="journal article" date="2013" name="BMC Genomics">
        <title>Reconstruction of the lipid metabolism for the microalga Monoraphidium neglectum from its genome sequence reveals characteristics suitable for biofuel production.</title>
        <authorList>
            <person name="Bogen C."/>
            <person name="Al-Dilaimi A."/>
            <person name="Albersmeier A."/>
            <person name="Wichmann J."/>
            <person name="Grundmann M."/>
            <person name="Rupp O."/>
            <person name="Lauersen K.J."/>
            <person name="Blifernez-Klassen O."/>
            <person name="Kalinowski J."/>
            <person name="Goesmann A."/>
            <person name="Mussgnug J.H."/>
            <person name="Kruse O."/>
        </authorList>
    </citation>
    <scope>NUCLEOTIDE SEQUENCE [LARGE SCALE GENOMIC DNA]</scope>
    <source>
        <strain evidence="8 9">SAG 48.87</strain>
    </source>
</reference>
<evidence type="ECO:0000256" key="7">
    <source>
        <dbReference type="SAM" id="Phobius"/>
    </source>
</evidence>
<dbReference type="OrthoDB" id="8904098at2759"/>
<accession>A0A0D2JNV3</accession>
<name>A0A0D2JNV3_9CHLO</name>
<dbReference type="PROSITE" id="PS01023">
    <property type="entry name" value="PTR2_2"/>
    <property type="match status" value="1"/>
</dbReference>
<evidence type="ECO:0000256" key="6">
    <source>
        <dbReference type="RuleBase" id="RU003755"/>
    </source>
</evidence>
<evidence type="ECO:0000256" key="5">
    <source>
        <dbReference type="ARBA" id="ARBA00023136"/>
    </source>
</evidence>
<keyword evidence="9" id="KW-1185">Reference proteome</keyword>
<protein>
    <submittedName>
        <fullName evidence="8">Peptide transporter PTR2</fullName>
    </submittedName>
</protein>
<dbReference type="AlphaFoldDB" id="A0A0D2JNV3"/>
<dbReference type="GeneID" id="25740006"/>
<dbReference type="KEGG" id="mng:MNEG_7130"/>
<gene>
    <name evidence="8" type="ORF">MNEG_7130</name>
</gene>
<evidence type="ECO:0000256" key="4">
    <source>
        <dbReference type="ARBA" id="ARBA00022989"/>
    </source>
</evidence>
<evidence type="ECO:0000313" key="8">
    <source>
        <dbReference type="EMBL" id="KIZ00828.1"/>
    </source>
</evidence>
<keyword evidence="4 7" id="KW-1133">Transmembrane helix</keyword>
<evidence type="ECO:0000256" key="1">
    <source>
        <dbReference type="ARBA" id="ARBA00004141"/>
    </source>
</evidence>
<dbReference type="GO" id="GO:0006857">
    <property type="term" value="P:oligopeptide transport"/>
    <property type="evidence" value="ECO:0007669"/>
    <property type="project" value="InterPro"/>
</dbReference>
<dbReference type="PANTHER" id="PTHR11654">
    <property type="entry name" value="OLIGOPEPTIDE TRANSPORTER-RELATED"/>
    <property type="match status" value="1"/>
</dbReference>
<keyword evidence="5 7" id="KW-0472">Membrane</keyword>
<keyword evidence="3 6" id="KW-0812">Transmembrane</keyword>